<protein>
    <submittedName>
        <fullName evidence="1">Uncharacterized protein</fullName>
    </submittedName>
</protein>
<proteinExistence type="predicted"/>
<gene>
    <name evidence="1" type="ORF">NQ176_g8743</name>
</gene>
<comment type="caution">
    <text evidence="1">The sequence shown here is derived from an EMBL/GenBank/DDBJ whole genome shotgun (WGS) entry which is preliminary data.</text>
</comment>
<keyword evidence="2" id="KW-1185">Reference proteome</keyword>
<evidence type="ECO:0000313" key="1">
    <source>
        <dbReference type="EMBL" id="KAJ2969287.1"/>
    </source>
</evidence>
<dbReference type="EMBL" id="JANJQO010001780">
    <property type="protein sequence ID" value="KAJ2969287.1"/>
    <property type="molecule type" value="Genomic_DNA"/>
</dbReference>
<dbReference type="Proteomes" id="UP001143910">
    <property type="component" value="Unassembled WGS sequence"/>
</dbReference>
<evidence type="ECO:0000313" key="2">
    <source>
        <dbReference type="Proteomes" id="UP001143910"/>
    </source>
</evidence>
<name>A0ACC1MRJ9_9HYPO</name>
<reference evidence="1" key="1">
    <citation type="submission" date="2022-08" db="EMBL/GenBank/DDBJ databases">
        <title>Genome Sequence of Lecanicillium fungicola.</title>
        <authorList>
            <person name="Buettner E."/>
        </authorList>
    </citation>
    <scope>NUCLEOTIDE SEQUENCE</scope>
    <source>
        <strain evidence="1">Babe33</strain>
    </source>
</reference>
<organism evidence="1 2">
    <name type="scientific">Zarea fungicola</name>
    <dbReference type="NCBI Taxonomy" id="93591"/>
    <lineage>
        <taxon>Eukaryota</taxon>
        <taxon>Fungi</taxon>
        <taxon>Dikarya</taxon>
        <taxon>Ascomycota</taxon>
        <taxon>Pezizomycotina</taxon>
        <taxon>Sordariomycetes</taxon>
        <taxon>Hypocreomycetidae</taxon>
        <taxon>Hypocreales</taxon>
        <taxon>Cordycipitaceae</taxon>
        <taxon>Zarea</taxon>
    </lineage>
</organism>
<sequence length="393" mass="43266">MTSDSGKISKSTNVPTTAPEPRSLLGYHRQLSLNAAVKVSPLCLGGMSFGTAWTNMMGSCDKEASFELLDYFYSQGGNFVDTAGNYQAGESEQIIGEWMSARDNRDEMVIATKYSAPWQIIHDDKKIQSNYGGNNRKSLVVCVEASLKKLQTTYIDLLYVHIWDFTTSIPELMHSLNYLVASGKVLYLGVSNTPAWIVSKANEYARQKGLTPFSVFQGQWSAAEREIERDVLPMCMDQGMALAAFGVLGMGYFRTSAEREAEANASESRQGRNLSFVDKPQKTIMADALEKVATARGVSITAVALAWSRSKAPYVFPIVGGRKVEHLKENIAALGLKLTAEEIIEIEKAVPFDFGYPQTFLGGPSGATHPGDVWSVKRLGHFEWEAAQQVKRS</sequence>
<accession>A0ACC1MRJ9</accession>